<reference evidence="3 4" key="1">
    <citation type="submission" date="2016-02" db="EMBL/GenBank/DDBJ databases">
        <title>Draft genome sequence of Aeromonas trota strain 1999lcr isolated from cerebrospinal fluid (CSF).</title>
        <authorList>
            <person name="Dallagassa C.B."/>
            <person name="Prediger K.C."/>
            <person name="Weiss V.A."/>
            <person name="Assis F.E."/>
            <person name="Baura V."/>
            <person name="Cruz L.M."/>
            <person name="Souza E.M."/>
            <person name="Pedrosa F.O."/>
            <person name="Fadel-Picheth C.M."/>
        </authorList>
    </citation>
    <scope>NUCLEOTIDE SEQUENCE [LARGE SCALE GENOMIC DNA]</scope>
    <source>
        <strain evidence="3 4">1999lcr</strain>
    </source>
</reference>
<feature type="domain" description="Helix-turn-helix" evidence="2">
    <location>
        <begin position="4"/>
        <end position="50"/>
    </location>
</feature>
<dbReference type="Pfam" id="PF12728">
    <property type="entry name" value="HTH_17"/>
    <property type="match status" value="1"/>
</dbReference>
<evidence type="ECO:0000259" key="2">
    <source>
        <dbReference type="Pfam" id="PF12728"/>
    </source>
</evidence>
<dbReference type="Pfam" id="PF12727">
    <property type="entry name" value="PBP_like"/>
    <property type="match status" value="1"/>
</dbReference>
<proteinExistence type="predicted"/>
<feature type="domain" description="PBP" evidence="1">
    <location>
        <begin position="86"/>
        <end position="264"/>
    </location>
</feature>
<dbReference type="GO" id="GO:0003677">
    <property type="term" value="F:DNA binding"/>
    <property type="evidence" value="ECO:0007669"/>
    <property type="project" value="UniProtKB-KW"/>
</dbReference>
<evidence type="ECO:0000313" key="3">
    <source>
        <dbReference type="EMBL" id="KXU81715.1"/>
    </source>
</evidence>
<dbReference type="SUPFAM" id="SSF53850">
    <property type="entry name" value="Periplasmic binding protein-like II"/>
    <property type="match status" value="1"/>
</dbReference>
<keyword evidence="3" id="KW-0238">DNA-binding</keyword>
<sequence length="292" mass="32845">MNEFMNVKQVAEYLDLNEKKVYQLANEARIPATKATGKWLFPRSLLDRWLLGSCHEGVMNDRLLLAGSDDVLLHYASSRLAQQLGTQALVGYTPCGTRQGLAMLARGHVDLCAIHWGQAEEAHLRHPALVQQYQGHRQWVIVHGFRRAQGLVLRRGARPREARETLEWRWALRQEGAGSQRALFEWLQTQGESLTRIESTVQVNSERELAAAISRGDADVGPGAQSTATEFGLEFMPLSQECFDLVMPQGVFFRNLLQQLIGWLQSPEGRELASRLGGYDLTQTGKLVWSPQ</sequence>
<dbReference type="PANTHER" id="PTHR38431:SF1">
    <property type="entry name" value="BLL2305 PROTEIN"/>
    <property type="match status" value="1"/>
</dbReference>
<dbReference type="Proteomes" id="UP000078435">
    <property type="component" value="Unassembled WGS sequence"/>
</dbReference>
<dbReference type="PANTHER" id="PTHR38431">
    <property type="entry name" value="BLL2305 PROTEIN"/>
    <property type="match status" value="1"/>
</dbReference>
<organism evidence="3 4">
    <name type="scientific">Aeromonas enteropelogenes</name>
    <name type="common">Aeromonas trota</name>
    <dbReference type="NCBI Taxonomy" id="29489"/>
    <lineage>
        <taxon>Bacteria</taxon>
        <taxon>Pseudomonadati</taxon>
        <taxon>Pseudomonadota</taxon>
        <taxon>Gammaproteobacteria</taxon>
        <taxon>Aeromonadales</taxon>
        <taxon>Aeromonadaceae</taxon>
        <taxon>Aeromonas</taxon>
    </lineage>
</organism>
<dbReference type="InterPro" id="IPR041657">
    <property type="entry name" value="HTH_17"/>
</dbReference>
<evidence type="ECO:0000259" key="1">
    <source>
        <dbReference type="Pfam" id="PF12727"/>
    </source>
</evidence>
<dbReference type="EMBL" id="JMGO02000002">
    <property type="protein sequence ID" value="KXU81715.1"/>
    <property type="molecule type" value="Genomic_DNA"/>
</dbReference>
<dbReference type="NCBIfam" id="TIGR01764">
    <property type="entry name" value="excise"/>
    <property type="match status" value="1"/>
</dbReference>
<protein>
    <submittedName>
        <fullName evidence="3">DNA-binding protein</fullName>
    </submittedName>
</protein>
<dbReference type="InterPro" id="IPR010093">
    <property type="entry name" value="SinI_DNA-bd"/>
</dbReference>
<dbReference type="STRING" id="29489.VL01_08870"/>
<evidence type="ECO:0000313" key="4">
    <source>
        <dbReference type="Proteomes" id="UP000078435"/>
    </source>
</evidence>
<accession>A0A175VLV1</accession>
<name>A0A175VLV1_AEREN</name>
<dbReference type="AlphaFoldDB" id="A0A175VLV1"/>
<comment type="caution">
    <text evidence="3">The sequence shown here is derived from an EMBL/GenBank/DDBJ whole genome shotgun (WGS) entry which is preliminary data.</text>
</comment>
<gene>
    <name evidence="3" type="ORF">LCR_08420</name>
</gene>
<dbReference type="InterPro" id="IPR024370">
    <property type="entry name" value="PBP_domain"/>
</dbReference>